<dbReference type="GO" id="GO:0046872">
    <property type="term" value="F:metal ion binding"/>
    <property type="evidence" value="ECO:0007669"/>
    <property type="project" value="UniProtKB-KW"/>
</dbReference>
<keyword evidence="9" id="KW-0408">Iron</keyword>
<keyword evidence="8 11" id="KW-1133">Transmembrane helix</keyword>
<keyword evidence="3" id="KW-0813">Transport</keyword>
<evidence type="ECO:0000256" key="1">
    <source>
        <dbReference type="ARBA" id="ARBA00001970"/>
    </source>
</evidence>
<comment type="subcellular location">
    <subcellularLocation>
        <location evidence="2">Membrane</location>
        <topology evidence="2">Multi-pass membrane protein</topology>
    </subcellularLocation>
</comment>
<evidence type="ECO:0000259" key="12">
    <source>
        <dbReference type="Pfam" id="PF03188"/>
    </source>
</evidence>
<keyword evidence="10 11" id="KW-0472">Membrane</keyword>
<dbReference type="AlphaFoldDB" id="A0A7S1W0N3"/>
<dbReference type="GO" id="GO:0016020">
    <property type="term" value="C:membrane"/>
    <property type="evidence" value="ECO:0007669"/>
    <property type="project" value="UniProtKB-SubCell"/>
</dbReference>
<gene>
    <name evidence="13" type="ORF">ACAT0790_LOCUS27651</name>
</gene>
<evidence type="ECO:0000256" key="11">
    <source>
        <dbReference type="SAM" id="Phobius"/>
    </source>
</evidence>
<keyword evidence="7" id="KW-0249">Electron transport</keyword>
<feature type="transmembrane region" description="Helical" evidence="11">
    <location>
        <begin position="179"/>
        <end position="200"/>
    </location>
</feature>
<evidence type="ECO:0000256" key="8">
    <source>
        <dbReference type="ARBA" id="ARBA00022989"/>
    </source>
</evidence>
<dbReference type="Pfam" id="PF03188">
    <property type="entry name" value="Cytochrom_B561"/>
    <property type="match status" value="1"/>
</dbReference>
<keyword evidence="5 11" id="KW-0812">Transmembrane</keyword>
<feature type="transmembrane region" description="Helical" evidence="11">
    <location>
        <begin position="12"/>
        <end position="31"/>
    </location>
</feature>
<keyword evidence="4" id="KW-0349">Heme</keyword>
<evidence type="ECO:0000256" key="3">
    <source>
        <dbReference type="ARBA" id="ARBA00022448"/>
    </source>
</evidence>
<feature type="transmembrane region" description="Helical" evidence="11">
    <location>
        <begin position="67"/>
        <end position="90"/>
    </location>
</feature>
<comment type="cofactor">
    <cofactor evidence="1">
        <name>heme b</name>
        <dbReference type="ChEBI" id="CHEBI:60344"/>
    </cofactor>
</comment>
<dbReference type="Gene3D" id="1.20.120.1770">
    <property type="match status" value="1"/>
</dbReference>
<proteinExistence type="predicted"/>
<dbReference type="GO" id="GO:0140575">
    <property type="term" value="F:transmembrane monodehydroascorbate reductase activity"/>
    <property type="evidence" value="ECO:0007669"/>
    <property type="project" value="InterPro"/>
</dbReference>
<reference evidence="13" key="1">
    <citation type="submission" date="2021-01" db="EMBL/GenBank/DDBJ databases">
        <authorList>
            <person name="Corre E."/>
            <person name="Pelletier E."/>
            <person name="Niang G."/>
            <person name="Scheremetjew M."/>
            <person name="Finn R."/>
            <person name="Kale V."/>
            <person name="Holt S."/>
            <person name="Cochrane G."/>
            <person name="Meng A."/>
            <person name="Brown T."/>
            <person name="Cohen L."/>
        </authorList>
    </citation>
    <scope>NUCLEOTIDE SEQUENCE</scope>
    <source>
        <strain evidence="13">OF101</strain>
    </source>
</reference>
<feature type="transmembrane region" description="Helical" evidence="11">
    <location>
        <begin position="140"/>
        <end position="159"/>
    </location>
</feature>
<evidence type="ECO:0000256" key="10">
    <source>
        <dbReference type="ARBA" id="ARBA00023136"/>
    </source>
</evidence>
<evidence type="ECO:0000256" key="6">
    <source>
        <dbReference type="ARBA" id="ARBA00022723"/>
    </source>
</evidence>
<dbReference type="InterPro" id="IPR006593">
    <property type="entry name" value="Cyt_b561/ferric_Rdtase_TM"/>
</dbReference>
<protein>
    <recommendedName>
        <fullName evidence="12">Cytochrome b561 domain-containing protein</fullName>
    </recommendedName>
</protein>
<evidence type="ECO:0000313" key="13">
    <source>
        <dbReference type="EMBL" id="CAD9142473.1"/>
    </source>
</evidence>
<dbReference type="PANTHER" id="PTHR15422">
    <property type="entry name" value="OS05G0565100 PROTEIN"/>
    <property type="match status" value="1"/>
</dbReference>
<feature type="domain" description="Cytochrome b561" evidence="12">
    <location>
        <begin position="69"/>
        <end position="202"/>
    </location>
</feature>
<dbReference type="EMBL" id="HBGE01045864">
    <property type="protein sequence ID" value="CAD9142473.1"/>
    <property type="molecule type" value="Transcribed_RNA"/>
</dbReference>
<evidence type="ECO:0000256" key="7">
    <source>
        <dbReference type="ARBA" id="ARBA00022982"/>
    </source>
</evidence>
<accession>A0A7S1W0N3</accession>
<evidence type="ECO:0000256" key="9">
    <source>
        <dbReference type="ARBA" id="ARBA00023004"/>
    </source>
</evidence>
<name>A0A7S1W0N3_ALECA</name>
<dbReference type="InterPro" id="IPR045150">
    <property type="entry name" value="CYB561D1/2"/>
</dbReference>
<organism evidence="13">
    <name type="scientific">Alexandrium catenella</name>
    <name type="common">Red tide dinoflagellate</name>
    <name type="synonym">Gonyaulax catenella</name>
    <dbReference type="NCBI Taxonomy" id="2925"/>
    <lineage>
        <taxon>Eukaryota</taxon>
        <taxon>Sar</taxon>
        <taxon>Alveolata</taxon>
        <taxon>Dinophyceae</taxon>
        <taxon>Gonyaulacales</taxon>
        <taxon>Pyrocystaceae</taxon>
        <taxon>Alexandrium</taxon>
    </lineage>
</organism>
<feature type="transmembrane region" description="Helical" evidence="11">
    <location>
        <begin position="43"/>
        <end position="61"/>
    </location>
</feature>
<feature type="transmembrane region" description="Helical" evidence="11">
    <location>
        <begin position="236"/>
        <end position="257"/>
    </location>
</feature>
<evidence type="ECO:0000256" key="2">
    <source>
        <dbReference type="ARBA" id="ARBA00004141"/>
    </source>
</evidence>
<feature type="transmembrane region" description="Helical" evidence="11">
    <location>
        <begin position="110"/>
        <end position="128"/>
    </location>
</feature>
<evidence type="ECO:0000256" key="5">
    <source>
        <dbReference type="ARBA" id="ARBA00022692"/>
    </source>
</evidence>
<evidence type="ECO:0000256" key="4">
    <source>
        <dbReference type="ARBA" id="ARBA00022617"/>
    </source>
</evidence>
<sequence>MEALSFVPKYPLLGHALAASALLGVPMAVRALVVEGGPARTRLAAALGLALATALTVLTLLKGNNLFVWHVIGMAGAVFGLQPAAIHSILAKHSFTDASRRASRATDHKLLQIAVIGSVGAAFLAIYLNKPAGFPGKHFMSVHSLVGLVAILLMLGNAAHGAYRQGSPLAPKLNWVSRLHRVAGTCAFCFSVLAAVLGFFNRTAVVDWEQRPIRFSLPPTWNQMGGWAASTHGVGLAWAFIGTSLVILGLMLGGRGAPVKAPSHKRK</sequence>
<keyword evidence="6" id="KW-0479">Metal-binding</keyword>
<dbReference type="PANTHER" id="PTHR15422:SF45">
    <property type="entry name" value="CYTOCHROME B561 DOMAIN-CONTAINING PROTEIN"/>
    <property type="match status" value="1"/>
</dbReference>